<accession>A0A2S6GEZ0</accession>
<keyword evidence="1" id="KW-1133">Transmembrane helix</keyword>
<dbReference type="SUPFAM" id="SSF52490">
    <property type="entry name" value="Tubulin nucleotide-binding domain-like"/>
    <property type="match status" value="1"/>
</dbReference>
<dbReference type="Proteomes" id="UP000239203">
    <property type="component" value="Unassembled WGS sequence"/>
</dbReference>
<feature type="transmembrane region" description="Helical" evidence="1">
    <location>
        <begin position="193"/>
        <end position="214"/>
    </location>
</feature>
<evidence type="ECO:0000313" key="3">
    <source>
        <dbReference type="Proteomes" id="UP000239203"/>
    </source>
</evidence>
<organism evidence="2 3">
    <name type="scientific">Actinokineospora auranticolor</name>
    <dbReference type="NCBI Taxonomy" id="155976"/>
    <lineage>
        <taxon>Bacteria</taxon>
        <taxon>Bacillati</taxon>
        <taxon>Actinomycetota</taxon>
        <taxon>Actinomycetes</taxon>
        <taxon>Pseudonocardiales</taxon>
        <taxon>Pseudonocardiaceae</taxon>
        <taxon>Actinokineospora</taxon>
    </lineage>
</organism>
<reference evidence="2 3" key="1">
    <citation type="submission" date="2018-02" db="EMBL/GenBank/DDBJ databases">
        <title>Genomic Encyclopedia of Archaeal and Bacterial Type Strains, Phase II (KMG-II): from individual species to whole genera.</title>
        <authorList>
            <person name="Goeker M."/>
        </authorList>
    </citation>
    <scope>NUCLEOTIDE SEQUENCE [LARGE SCALE GENOMIC DNA]</scope>
    <source>
        <strain evidence="2 3">YU 961-1</strain>
    </source>
</reference>
<dbReference type="InterPro" id="IPR025904">
    <property type="entry name" value="Tubulin-like"/>
</dbReference>
<gene>
    <name evidence="2" type="ORF">CLV40_12419</name>
</gene>
<protein>
    <submittedName>
        <fullName evidence="2">Tubulin-like protein</fullName>
    </submittedName>
</protein>
<evidence type="ECO:0000256" key="1">
    <source>
        <dbReference type="SAM" id="Phobius"/>
    </source>
</evidence>
<keyword evidence="1" id="KW-0472">Membrane</keyword>
<proteinExistence type="predicted"/>
<sequence>MRIYQPMLFVGLGGTGCKVGAELEKRLREELCGPDGTRLLGDIQNPNFLPYQLPSCLQFVYADLSTTELHRVRREVVPGREHEQAAQRTMHQIADLVPAKLANSADVAQSLRINTDEDTIQWLPGRESDPRIGPLVRGAGQLPTVGRAVLFETLRRNRDTALLGVKKALADINESAGELLVVSGKRTQRVDPVIVFVVFSVAGGTGSGIFYDYLHLIGDLMREGGKVAEIYPLVLMPSAFDDGQGGGRPAELNAGSALVDLFRLIDDQNAQGSPDALDARGTHGAVSVRYPGLGQVQLQPNVVQTAFLFGRPVGGVRRDDLNRSMVSLMVSLIGAGPTDQDDDEGRATRPYQSFADGFINSKVDRHATADTGVGRRGVTTSAVAALTTPLLELTDVVSSHLLANAVNELLVPPGAMETNKQYIRQFVTAAGLDRLLEATPGRIPPQGSPVGYGPVVAALTERANAMGTAIDRGQEALAAPVAALAQNFDPTAAAGAVLRHIDLFQLWRTVFGHRDLVDPLDVGGFRALLEGWRSPPPAPPGLNAAVPPMPTNLPKRLMQRMRMADEPVRAVLRAQDTWYHWQTRRIWNAAWNDSHRLWSRPWHAFLEEFKAIHDQFVAHAHNDPHQFDQRSKDLYKSRVGVTYLLPPEDRGLEGFYQGVLARLKQDYSQHLGPNAHEGHLLNLLLGQEGWVAAFTKGRKDPEAAVADVRQRIKEAVTERVRPGDRGKPALVPRMDDLLANAVQRRDNSVTDVDLNRFRQKLAELVPGGFAPDGHAPLKVLFTYPAAQEDVEVERFLRHEVSLPVDMVGEPEFRAVQADSMVVVLNRSSMGITEVPELRRVVKQWASAQRDPQPMDTLPWRRRLGQEGNYLLMDERDRVQVLHRLLCAAWDGKITVVGSPASPDRITVALGSREAVWMELDLEPLGALSSWASALQSYERWILTDDSQTRRSLAARLMSAVPARADRSPSLPAKEYTVLVDLAEHELAKVAEAERNRVLSTDPQLGVCREFWSRALPSALAQPVGATAKNLVDLREQAEAARGLGGEDLA</sequence>
<dbReference type="Gene3D" id="3.40.50.1440">
    <property type="entry name" value="Tubulin/FtsZ, GTPase domain"/>
    <property type="match status" value="1"/>
</dbReference>
<dbReference type="Pfam" id="PF13809">
    <property type="entry name" value="Tubulin_2"/>
    <property type="match status" value="1"/>
</dbReference>
<dbReference type="PROSITE" id="PS51257">
    <property type="entry name" value="PROKAR_LIPOPROTEIN"/>
    <property type="match status" value="1"/>
</dbReference>
<evidence type="ECO:0000313" key="2">
    <source>
        <dbReference type="EMBL" id="PPK63779.1"/>
    </source>
</evidence>
<dbReference type="InterPro" id="IPR036525">
    <property type="entry name" value="Tubulin/FtsZ_GTPase_sf"/>
</dbReference>
<dbReference type="EMBL" id="PTIX01000024">
    <property type="protein sequence ID" value="PPK63779.1"/>
    <property type="molecule type" value="Genomic_DNA"/>
</dbReference>
<dbReference type="AlphaFoldDB" id="A0A2S6GEZ0"/>
<name>A0A2S6GEZ0_9PSEU</name>
<dbReference type="RefSeq" id="WP_104482402.1">
    <property type="nucleotide sequence ID" value="NZ_CP154825.1"/>
</dbReference>
<dbReference type="OrthoDB" id="3644648at2"/>
<keyword evidence="1" id="KW-0812">Transmembrane</keyword>
<keyword evidence="3" id="KW-1185">Reference proteome</keyword>
<comment type="caution">
    <text evidence="2">The sequence shown here is derived from an EMBL/GenBank/DDBJ whole genome shotgun (WGS) entry which is preliminary data.</text>
</comment>